<name>A0A660L861_9ACTN</name>
<dbReference type="Proteomes" id="UP000278962">
    <property type="component" value="Unassembled WGS sequence"/>
</dbReference>
<gene>
    <name evidence="1" type="ORF">C8N24_0247</name>
</gene>
<sequence length="59" mass="6296">MNDSGETHSIQLELRLDGTALTGHASVPGDLPRAFSGWVGLVRVVEDLITEPQPIARTA</sequence>
<proteinExistence type="predicted"/>
<organism evidence="1 2">
    <name type="scientific">Solirubrobacter pauli</name>
    <dbReference type="NCBI Taxonomy" id="166793"/>
    <lineage>
        <taxon>Bacteria</taxon>
        <taxon>Bacillati</taxon>
        <taxon>Actinomycetota</taxon>
        <taxon>Thermoleophilia</taxon>
        <taxon>Solirubrobacterales</taxon>
        <taxon>Solirubrobacteraceae</taxon>
        <taxon>Solirubrobacter</taxon>
    </lineage>
</organism>
<dbReference type="RefSeq" id="WP_121247039.1">
    <property type="nucleotide sequence ID" value="NZ_RBIL01000001.1"/>
</dbReference>
<evidence type="ECO:0000313" key="1">
    <source>
        <dbReference type="EMBL" id="RKQ90445.1"/>
    </source>
</evidence>
<accession>A0A660L861</accession>
<dbReference type="OrthoDB" id="9992387at2"/>
<keyword evidence="2" id="KW-1185">Reference proteome</keyword>
<dbReference type="AlphaFoldDB" id="A0A660L861"/>
<reference evidence="1 2" key="1">
    <citation type="submission" date="2018-10" db="EMBL/GenBank/DDBJ databases">
        <title>Genomic Encyclopedia of Archaeal and Bacterial Type Strains, Phase II (KMG-II): from individual species to whole genera.</title>
        <authorList>
            <person name="Goeker M."/>
        </authorList>
    </citation>
    <scope>NUCLEOTIDE SEQUENCE [LARGE SCALE GENOMIC DNA]</scope>
    <source>
        <strain evidence="1 2">DSM 14954</strain>
    </source>
</reference>
<dbReference type="EMBL" id="RBIL01000001">
    <property type="protein sequence ID" value="RKQ90445.1"/>
    <property type="molecule type" value="Genomic_DNA"/>
</dbReference>
<protein>
    <submittedName>
        <fullName evidence="1">Uncharacterized protein</fullName>
    </submittedName>
</protein>
<evidence type="ECO:0000313" key="2">
    <source>
        <dbReference type="Proteomes" id="UP000278962"/>
    </source>
</evidence>
<comment type="caution">
    <text evidence="1">The sequence shown here is derived from an EMBL/GenBank/DDBJ whole genome shotgun (WGS) entry which is preliminary data.</text>
</comment>